<proteinExistence type="predicted"/>
<reference evidence="2" key="1">
    <citation type="submission" date="2015-06" db="UniProtKB">
        <authorList>
            <consortium name="EnsemblPlants"/>
        </authorList>
    </citation>
    <scope>IDENTIFICATION</scope>
</reference>
<protein>
    <recommendedName>
        <fullName evidence="3">F-box domain-containing protein</fullName>
    </recommendedName>
</protein>
<dbReference type="AlphaFoldDB" id="M8BDK5"/>
<dbReference type="EnsemblPlants" id="EMT23010">
    <property type="protein sequence ID" value="EMT23010"/>
    <property type="gene ID" value="F775_23413"/>
</dbReference>
<evidence type="ECO:0008006" key="3">
    <source>
        <dbReference type="Google" id="ProtNLM"/>
    </source>
</evidence>
<feature type="compositionally biased region" description="Gly residues" evidence="1">
    <location>
        <begin position="42"/>
        <end position="52"/>
    </location>
</feature>
<accession>M8BDK5</accession>
<organism evidence="2">
    <name type="scientific">Aegilops tauschii</name>
    <name type="common">Tausch's goatgrass</name>
    <name type="synonym">Aegilops squarrosa</name>
    <dbReference type="NCBI Taxonomy" id="37682"/>
    <lineage>
        <taxon>Eukaryota</taxon>
        <taxon>Viridiplantae</taxon>
        <taxon>Streptophyta</taxon>
        <taxon>Embryophyta</taxon>
        <taxon>Tracheophyta</taxon>
        <taxon>Spermatophyta</taxon>
        <taxon>Magnoliopsida</taxon>
        <taxon>Liliopsida</taxon>
        <taxon>Poales</taxon>
        <taxon>Poaceae</taxon>
        <taxon>BOP clade</taxon>
        <taxon>Pooideae</taxon>
        <taxon>Triticodae</taxon>
        <taxon>Triticeae</taxon>
        <taxon>Triticinae</taxon>
        <taxon>Aegilops</taxon>
    </lineage>
</organism>
<feature type="region of interest" description="Disordered" evidence="1">
    <location>
        <begin position="1"/>
        <end position="61"/>
    </location>
</feature>
<dbReference type="InterPro" id="IPR036047">
    <property type="entry name" value="F-box-like_dom_sf"/>
</dbReference>
<dbReference type="ExpressionAtlas" id="M8BDK5">
    <property type="expression patterns" value="baseline"/>
</dbReference>
<name>M8BDK5_AEGTA</name>
<dbReference type="PANTHER" id="PTHR31264">
    <property type="entry name" value="OS07G0554500 PROTEIN-RELATED"/>
    <property type="match status" value="1"/>
</dbReference>
<evidence type="ECO:0000256" key="1">
    <source>
        <dbReference type="SAM" id="MobiDB-lite"/>
    </source>
</evidence>
<dbReference type="PANTHER" id="PTHR31264:SF32">
    <property type="entry name" value="F-BOX DOMAIN-CONTAINING PROTEIN"/>
    <property type="match status" value="1"/>
</dbReference>
<dbReference type="SUPFAM" id="SSF81383">
    <property type="entry name" value="F-box domain"/>
    <property type="match status" value="1"/>
</dbReference>
<feature type="compositionally biased region" description="Polar residues" evidence="1">
    <location>
        <begin position="1"/>
        <end position="32"/>
    </location>
</feature>
<evidence type="ECO:0000313" key="2">
    <source>
        <dbReference type="EnsemblPlants" id="EMT23010"/>
    </source>
</evidence>
<sequence>MNPRPRSSMNMNSEASDPAEQQQRGEMSQTLLMSAPVEEGHGGAAAGGGAGRPSGEERAGSNGWASFVAQRGRKRAELTCLSPPPPPFPREQKLHGPYLPKAEPNPHLTTVMAPSIADILDVLLEEIFLRLPAAEDLALASAACLSFRHIIVHHDFLRRYHALHPPPLIGILDNQKAFVPAQPPHPSASPIDFSDGRVLLADILVRNFVGRRIPMGFTVCDPVHRRYIMLPAIPVDLNALVHKRELLDVETFLSPGEDKKDPLSFRVICLAQCRMNLLLLVFSSLNGQWHVLTYDQWGASATLASFVNSDPGLSSRQFVRGCFYWHLQLQNKLLVLDLRAMEFSTVNLQSESLGSKRFVLVEAEKGMLGMLTTRNGYDKDIKDRRIWLAYSILTNNQWHVEKVIRLLVKDVHLVGAAGGFLLMYTVYLKSSRDKLEFRYFSVDLKTFQVELFAALCKHLPGGPYADFPNPPGRPYAGFPPSLCAPNI</sequence>